<feature type="transmembrane region" description="Helical" evidence="12">
    <location>
        <begin position="404"/>
        <end position="423"/>
    </location>
</feature>
<keyword evidence="10 12" id="KW-0472">Membrane</keyword>
<evidence type="ECO:0000313" key="16">
    <source>
        <dbReference type="Proteomes" id="UP000199128"/>
    </source>
</evidence>
<evidence type="ECO:0000259" key="13">
    <source>
        <dbReference type="PROSITE" id="PS51098"/>
    </source>
</evidence>
<feature type="transmembrane region" description="Helical" evidence="12">
    <location>
        <begin position="345"/>
        <end position="365"/>
    </location>
</feature>
<feature type="transmembrane region" description="Helical" evidence="12">
    <location>
        <begin position="146"/>
        <end position="166"/>
    </location>
</feature>
<proteinExistence type="predicted"/>
<evidence type="ECO:0000256" key="2">
    <source>
        <dbReference type="ARBA" id="ARBA00022448"/>
    </source>
</evidence>
<dbReference type="EMBL" id="FOGP01000003">
    <property type="protein sequence ID" value="SER47099.1"/>
    <property type="molecule type" value="Genomic_DNA"/>
</dbReference>
<dbReference type="GO" id="GO:0090589">
    <property type="term" value="F:protein-phosphocysteine-trehalose phosphotransferase system transporter activity"/>
    <property type="evidence" value="ECO:0007669"/>
    <property type="project" value="TreeGrafter"/>
</dbReference>
<keyword evidence="3" id="KW-1003">Cell membrane</keyword>
<dbReference type="InterPro" id="IPR013013">
    <property type="entry name" value="PTS_EIIC_1"/>
</dbReference>
<dbReference type="GO" id="GO:0009401">
    <property type="term" value="P:phosphoenolpyruvate-dependent sugar phosphotransferase system"/>
    <property type="evidence" value="ECO:0007669"/>
    <property type="project" value="UniProtKB-KW"/>
</dbReference>
<dbReference type="PROSITE" id="PS51103">
    <property type="entry name" value="PTS_EIIC_TYPE_1"/>
    <property type="match status" value="1"/>
</dbReference>
<keyword evidence="4" id="KW-0762">Sugar transport</keyword>
<feature type="transmembrane region" description="Helical" evidence="12">
    <location>
        <begin position="109"/>
        <end position="140"/>
    </location>
</feature>
<dbReference type="PANTHER" id="PTHR30175">
    <property type="entry name" value="PHOSPHOTRANSFERASE SYSTEM TRANSPORT PROTEIN"/>
    <property type="match status" value="1"/>
</dbReference>
<sequence length="483" mass="52096">MAKYDDMAKQVVDLVGGSDNVLCISHCMTRLRFKLKDDTLPKTEEIEGLPKVVQVINANGQYQVVVGINVIEDLYDAVQNVTDIEGLGEVTEDGVPVGKRNPVAVVIDLISGIIAPILAVLCAAGMIKGILSIATFLGWLAPTDGVYQVLYAAGDGFFYFLPIILGYTSAKKFGCSEFIGMTLGIALTYPAMVNITSGEVLGTVLANTPFAMNFYASFAGIPIIMPTSGYTSSVIPIILSVWVASKLERFCREYFNEYVKFFFVPFVVLAVTVPLTYLVIGPIATIITDALSLMFNSLYSIPVIGGAIGGAVLTAIWQPMVVFGFHWSVIALMLMNIAGQGWDVIMAPYMVCSFAQVFAVLAMLLKTRDTKLKELGWPAFITGFFFGITEPCIYGVTLPRKKPFWISCVASVPGGLFIGLMGTRMFEFTGGAFCALPGFVDPTGAMGVSCLIYVLIGIAISSVISFVATYALYRDEDAVPEGR</sequence>
<dbReference type="SUPFAM" id="SSF55604">
    <property type="entry name" value="Glucose permease domain IIB"/>
    <property type="match status" value="1"/>
</dbReference>
<evidence type="ECO:0000256" key="10">
    <source>
        <dbReference type="ARBA" id="ARBA00023136"/>
    </source>
</evidence>
<dbReference type="InterPro" id="IPR050558">
    <property type="entry name" value="PTS_Sugar-Specific_Components"/>
</dbReference>
<evidence type="ECO:0000256" key="5">
    <source>
        <dbReference type="ARBA" id="ARBA00022679"/>
    </source>
</evidence>
<evidence type="ECO:0000256" key="4">
    <source>
        <dbReference type="ARBA" id="ARBA00022597"/>
    </source>
</evidence>
<organism evidence="15 16">
    <name type="scientific">Parafannyhessea umbonata</name>
    <dbReference type="NCBI Taxonomy" id="604330"/>
    <lineage>
        <taxon>Bacteria</taxon>
        <taxon>Bacillati</taxon>
        <taxon>Actinomycetota</taxon>
        <taxon>Coriobacteriia</taxon>
        <taxon>Coriobacteriales</taxon>
        <taxon>Atopobiaceae</taxon>
        <taxon>Parafannyhessea</taxon>
    </lineage>
</organism>
<dbReference type="InterPro" id="IPR036878">
    <property type="entry name" value="Glu_permease_IIB"/>
</dbReference>
<evidence type="ECO:0000256" key="12">
    <source>
        <dbReference type="SAM" id="Phobius"/>
    </source>
</evidence>
<dbReference type="PANTHER" id="PTHR30175:SF1">
    <property type="entry name" value="PTS SYSTEM ARBUTIN-, CELLOBIOSE-, AND SALICIN-SPECIFIC EIIBC COMPONENT-RELATED"/>
    <property type="match status" value="1"/>
</dbReference>
<dbReference type="Gene3D" id="3.30.1360.60">
    <property type="entry name" value="Glucose permease domain IIB"/>
    <property type="match status" value="1"/>
</dbReference>
<dbReference type="Pfam" id="PF00367">
    <property type="entry name" value="PTS_EIIB"/>
    <property type="match status" value="1"/>
</dbReference>
<keyword evidence="6" id="KW-0598">Phosphotransferase system</keyword>
<keyword evidence="2" id="KW-0813">Transport</keyword>
<keyword evidence="7 12" id="KW-0812">Transmembrane</keyword>
<dbReference type="GO" id="GO:0008982">
    <property type="term" value="F:protein-N(PI)-phosphohistidine-sugar phosphotransferase activity"/>
    <property type="evidence" value="ECO:0007669"/>
    <property type="project" value="InterPro"/>
</dbReference>
<protein>
    <submittedName>
        <fullName evidence="15">PTS system, beta-glucosides-specific IIC component</fullName>
    </submittedName>
</protein>
<dbReference type="GO" id="GO:0005886">
    <property type="term" value="C:plasma membrane"/>
    <property type="evidence" value="ECO:0007669"/>
    <property type="project" value="UniProtKB-SubCell"/>
</dbReference>
<dbReference type="InterPro" id="IPR018113">
    <property type="entry name" value="PTrfase_EIIB_Cys"/>
</dbReference>
<evidence type="ECO:0000256" key="9">
    <source>
        <dbReference type="ARBA" id="ARBA00022989"/>
    </source>
</evidence>
<evidence type="ECO:0000256" key="3">
    <source>
        <dbReference type="ARBA" id="ARBA00022475"/>
    </source>
</evidence>
<feature type="active site" description="Phosphocysteine intermediate; for EIIB activity" evidence="11">
    <location>
        <position position="27"/>
    </location>
</feature>
<feature type="transmembrane region" description="Helical" evidence="12">
    <location>
        <begin position="178"/>
        <end position="195"/>
    </location>
</feature>
<dbReference type="Pfam" id="PF02378">
    <property type="entry name" value="PTS_EIIC"/>
    <property type="match status" value="1"/>
</dbReference>
<evidence type="ECO:0000256" key="11">
    <source>
        <dbReference type="PROSITE-ProRule" id="PRU00421"/>
    </source>
</evidence>
<feature type="domain" description="PTS EIIC type-1" evidence="14">
    <location>
        <begin position="108"/>
        <end position="483"/>
    </location>
</feature>
<dbReference type="AlphaFoldDB" id="A0A1H9PGV9"/>
<gene>
    <name evidence="15" type="ORF">SAMN05216446_0930</name>
</gene>
<reference evidence="16" key="1">
    <citation type="submission" date="2016-10" db="EMBL/GenBank/DDBJ databases">
        <authorList>
            <person name="Varghese N."/>
            <person name="Submissions S."/>
        </authorList>
    </citation>
    <scope>NUCLEOTIDE SEQUENCE [LARGE SCALE GENOMIC DNA]</scope>
    <source>
        <strain evidence="16">KHGC19</strain>
    </source>
</reference>
<evidence type="ECO:0000256" key="6">
    <source>
        <dbReference type="ARBA" id="ARBA00022683"/>
    </source>
</evidence>
<evidence type="ECO:0000256" key="8">
    <source>
        <dbReference type="ARBA" id="ARBA00022777"/>
    </source>
</evidence>
<dbReference type="CDD" id="cd00212">
    <property type="entry name" value="PTS_IIB_glc"/>
    <property type="match status" value="1"/>
</dbReference>
<dbReference type="InterPro" id="IPR003352">
    <property type="entry name" value="PTS_EIIC"/>
</dbReference>
<dbReference type="RefSeq" id="WP_091008780.1">
    <property type="nucleotide sequence ID" value="NZ_FOGP01000003.1"/>
</dbReference>
<dbReference type="GO" id="GO:0016301">
    <property type="term" value="F:kinase activity"/>
    <property type="evidence" value="ECO:0007669"/>
    <property type="project" value="UniProtKB-KW"/>
</dbReference>
<dbReference type="PROSITE" id="PS51098">
    <property type="entry name" value="PTS_EIIB_TYPE_1"/>
    <property type="match status" value="1"/>
</dbReference>
<feature type="transmembrane region" description="Helical" evidence="12">
    <location>
        <begin position="377"/>
        <end position="398"/>
    </location>
</feature>
<dbReference type="InterPro" id="IPR001996">
    <property type="entry name" value="PTS_IIB_1"/>
</dbReference>
<keyword evidence="9 12" id="KW-1133">Transmembrane helix</keyword>
<feature type="transmembrane region" description="Helical" evidence="12">
    <location>
        <begin position="262"/>
        <end position="287"/>
    </location>
</feature>
<feature type="transmembrane region" description="Helical" evidence="12">
    <location>
        <begin position="450"/>
        <end position="473"/>
    </location>
</feature>
<evidence type="ECO:0000313" key="15">
    <source>
        <dbReference type="EMBL" id="SER47099.1"/>
    </source>
</evidence>
<accession>A0A1H9PGV9</accession>
<comment type="subcellular location">
    <subcellularLocation>
        <location evidence="1">Cell membrane</location>
        <topology evidence="1">Multi-pass membrane protein</topology>
    </subcellularLocation>
</comment>
<keyword evidence="8" id="KW-0418">Kinase</keyword>
<name>A0A1H9PGV9_9ACTN</name>
<dbReference type="GO" id="GO:0015771">
    <property type="term" value="P:trehalose transport"/>
    <property type="evidence" value="ECO:0007669"/>
    <property type="project" value="TreeGrafter"/>
</dbReference>
<keyword evidence="5" id="KW-0808">Transferase</keyword>
<dbReference type="PROSITE" id="PS01035">
    <property type="entry name" value="PTS_EIIB_TYPE_1_CYS"/>
    <property type="match status" value="1"/>
</dbReference>
<evidence type="ECO:0000256" key="1">
    <source>
        <dbReference type="ARBA" id="ARBA00004651"/>
    </source>
</evidence>
<evidence type="ECO:0000259" key="14">
    <source>
        <dbReference type="PROSITE" id="PS51103"/>
    </source>
</evidence>
<evidence type="ECO:0000256" key="7">
    <source>
        <dbReference type="ARBA" id="ARBA00022692"/>
    </source>
</evidence>
<dbReference type="Proteomes" id="UP000199128">
    <property type="component" value="Unassembled WGS sequence"/>
</dbReference>
<feature type="transmembrane region" description="Helical" evidence="12">
    <location>
        <begin position="215"/>
        <end position="242"/>
    </location>
</feature>
<feature type="domain" description="PTS EIIB type-1" evidence="13">
    <location>
        <begin position="5"/>
        <end position="88"/>
    </location>
</feature>